<keyword evidence="4" id="KW-0131">Cell cycle</keyword>
<comment type="similarity">
    <text evidence="1 4">Belongs to the MinE family.</text>
</comment>
<dbReference type="GO" id="GO:0032955">
    <property type="term" value="P:regulation of division septum assembly"/>
    <property type="evidence" value="ECO:0007669"/>
    <property type="project" value="InterPro"/>
</dbReference>
<dbReference type="GO" id="GO:0051301">
    <property type="term" value="P:cell division"/>
    <property type="evidence" value="ECO:0007669"/>
    <property type="project" value="UniProtKB-KW"/>
</dbReference>
<dbReference type="RefSeq" id="WP_092913201.1">
    <property type="nucleotide sequence ID" value="NZ_CP136592.1"/>
</dbReference>
<evidence type="ECO:0000256" key="3">
    <source>
        <dbReference type="ARBA" id="ARBA00025265"/>
    </source>
</evidence>
<gene>
    <name evidence="4" type="primary">minE</name>
    <name evidence="5" type="ORF">SAMN05216234_13010</name>
</gene>
<keyword evidence="4 5" id="KW-0132">Cell division</keyword>
<evidence type="ECO:0000313" key="5">
    <source>
        <dbReference type="EMBL" id="SFP64503.1"/>
    </source>
</evidence>
<name>A0A1I5S189_9BACT</name>
<dbReference type="STRING" id="223786.SAMN05216234_13010"/>
<protein>
    <recommendedName>
        <fullName evidence="2 4">Cell division topological specificity factor</fullName>
    </recommendedName>
</protein>
<reference evidence="5 6" key="1">
    <citation type="submission" date="2016-10" db="EMBL/GenBank/DDBJ databases">
        <authorList>
            <person name="de Groot N.N."/>
        </authorList>
    </citation>
    <scope>NUCLEOTIDE SEQUENCE [LARGE SCALE GENOMIC DNA]</scope>
    <source>
        <strain evidence="5 6">EP1-55-1</strain>
    </source>
</reference>
<dbReference type="NCBIfam" id="TIGR01215">
    <property type="entry name" value="minE"/>
    <property type="match status" value="1"/>
</dbReference>
<evidence type="ECO:0000313" key="6">
    <source>
        <dbReference type="Proteomes" id="UP000199227"/>
    </source>
</evidence>
<evidence type="ECO:0000256" key="4">
    <source>
        <dbReference type="HAMAP-Rule" id="MF_00262"/>
    </source>
</evidence>
<dbReference type="InterPro" id="IPR036707">
    <property type="entry name" value="MinE_sf"/>
</dbReference>
<evidence type="ECO:0000256" key="2">
    <source>
        <dbReference type="ARBA" id="ARBA00020112"/>
    </source>
</evidence>
<dbReference type="Proteomes" id="UP000199227">
    <property type="component" value="Unassembled WGS sequence"/>
</dbReference>
<dbReference type="InterPro" id="IPR005527">
    <property type="entry name" value="MinE"/>
</dbReference>
<evidence type="ECO:0000256" key="1">
    <source>
        <dbReference type="ARBA" id="ARBA00008168"/>
    </source>
</evidence>
<organism evidence="5 6">
    <name type="scientific">Hydrogenimonas thermophila</name>
    <dbReference type="NCBI Taxonomy" id="223786"/>
    <lineage>
        <taxon>Bacteria</taxon>
        <taxon>Pseudomonadati</taxon>
        <taxon>Campylobacterota</taxon>
        <taxon>Epsilonproteobacteria</taxon>
        <taxon>Campylobacterales</taxon>
        <taxon>Hydrogenimonadaceae</taxon>
        <taxon>Hydrogenimonas</taxon>
    </lineage>
</organism>
<dbReference type="OrthoDB" id="9802655at2"/>
<dbReference type="EMBL" id="FOXB01000030">
    <property type="protein sequence ID" value="SFP64503.1"/>
    <property type="molecule type" value="Genomic_DNA"/>
</dbReference>
<dbReference type="Pfam" id="PF03776">
    <property type="entry name" value="MinE"/>
    <property type="match status" value="1"/>
</dbReference>
<comment type="function">
    <text evidence="3 4">Prevents the cell division inhibition by proteins MinC and MinD at internal division sites while permitting inhibition at polar sites. This ensures cell division at the proper site by restricting the formation of a division septum at the midpoint of the long axis of the cell.</text>
</comment>
<dbReference type="NCBIfam" id="NF001422">
    <property type="entry name" value="PRK00296.1"/>
    <property type="match status" value="1"/>
</dbReference>
<sequence length="79" mass="9266">MSWFGNLFKKESKSANVAKDRLMIAIAADRQHTLIPHMDEMRAEIIKVLEKYIRIDDIEIKKERKGEVDLLEIEVIVQN</sequence>
<keyword evidence="6" id="KW-1185">Reference proteome</keyword>
<accession>A0A1I5S189</accession>
<dbReference type="HAMAP" id="MF_00262">
    <property type="entry name" value="MinE"/>
    <property type="match status" value="1"/>
</dbReference>
<dbReference type="AlphaFoldDB" id="A0A1I5S189"/>
<dbReference type="Gene3D" id="3.30.1070.10">
    <property type="entry name" value="Cell division topological specificity factor MinE"/>
    <property type="match status" value="1"/>
</dbReference>
<dbReference type="SUPFAM" id="SSF55229">
    <property type="entry name" value="Cell division protein MinE topological specificity domain"/>
    <property type="match status" value="1"/>
</dbReference>
<proteinExistence type="inferred from homology"/>